<dbReference type="SUPFAM" id="SSF51735">
    <property type="entry name" value="NAD(P)-binding Rossmann-fold domains"/>
    <property type="match status" value="1"/>
</dbReference>
<evidence type="ECO:0000313" key="2">
    <source>
        <dbReference type="EMBL" id="SPD94150.1"/>
    </source>
</evidence>
<dbReference type="Proteomes" id="UP000239237">
    <property type="component" value="Unassembled WGS sequence"/>
</dbReference>
<keyword evidence="5" id="KW-1185">Reference proteome</keyword>
<accession>A0A2N9KFF3</accession>
<proteinExistence type="predicted"/>
<evidence type="ECO:0000313" key="5">
    <source>
        <dbReference type="Proteomes" id="UP000239237"/>
    </source>
</evidence>
<dbReference type="EMBL" id="OKQR01000003">
    <property type="protein sequence ID" value="SPD94150.1"/>
    <property type="molecule type" value="Genomic_DNA"/>
</dbReference>
<dbReference type="RefSeq" id="WP_072614170.1">
    <property type="nucleotide sequence ID" value="NZ_AP017935.1"/>
</dbReference>
<dbReference type="Proteomes" id="UP000237923">
    <property type="component" value="Unassembled WGS sequence"/>
</dbReference>
<dbReference type="Gene3D" id="3.40.50.720">
    <property type="entry name" value="NAD(P)-binding Rossmann-like Domain"/>
    <property type="match status" value="1"/>
</dbReference>
<dbReference type="InterPro" id="IPR016040">
    <property type="entry name" value="NAD(P)-bd_dom"/>
</dbReference>
<evidence type="ECO:0000313" key="4">
    <source>
        <dbReference type="Proteomes" id="UP000237923"/>
    </source>
</evidence>
<dbReference type="InterPro" id="IPR051606">
    <property type="entry name" value="Polyketide_Oxido-like"/>
</dbReference>
<evidence type="ECO:0000259" key="1">
    <source>
        <dbReference type="Pfam" id="PF13460"/>
    </source>
</evidence>
<gene>
    <name evidence="2" type="ORF">LES8486_01600</name>
    <name evidence="3" type="ORF">LES9216_01747</name>
</gene>
<name>A0A2N9KFF3_9LACO</name>
<dbReference type="PANTHER" id="PTHR43355">
    <property type="entry name" value="FLAVIN REDUCTASE (NADPH)"/>
    <property type="match status" value="1"/>
</dbReference>
<dbReference type="AlphaFoldDB" id="A0A2N9KFF3"/>
<protein>
    <recommendedName>
        <fullName evidence="1">NAD(P)-binding domain-containing protein</fullName>
    </recommendedName>
</protein>
<dbReference type="GO" id="GO:0016646">
    <property type="term" value="F:oxidoreductase activity, acting on the CH-NH group of donors, NAD or NADP as acceptor"/>
    <property type="evidence" value="ECO:0007669"/>
    <property type="project" value="TreeGrafter"/>
</dbReference>
<dbReference type="InterPro" id="IPR036291">
    <property type="entry name" value="NAD(P)-bd_dom_sf"/>
</dbReference>
<evidence type="ECO:0000313" key="3">
    <source>
        <dbReference type="EMBL" id="SPE09577.1"/>
    </source>
</evidence>
<dbReference type="KEGG" id="lsu:A6B45_08335"/>
<dbReference type="Pfam" id="PF13460">
    <property type="entry name" value="NAD_binding_10"/>
    <property type="match status" value="1"/>
</dbReference>
<reference evidence="2 5" key="1">
    <citation type="submission" date="2018-02" db="EMBL/GenBank/DDBJ databases">
        <authorList>
            <person name="Rodrigo-Torres L."/>
            <person name="Arahal R. D."/>
            <person name="Lucena T."/>
        </authorList>
    </citation>
    <scope>NUCLEOTIDE SEQUENCE [LARGE SCALE GENOMIC DNA]</scope>
    <source>
        <strain evidence="2 5">CECT 8486</strain>
    </source>
</reference>
<dbReference type="EMBL" id="OKQU01000003">
    <property type="protein sequence ID" value="SPE09577.1"/>
    <property type="molecule type" value="Genomic_DNA"/>
</dbReference>
<feature type="domain" description="NAD(P)-binding" evidence="1">
    <location>
        <begin position="9"/>
        <end position="182"/>
    </location>
</feature>
<dbReference type="PANTHER" id="PTHR43355:SF2">
    <property type="entry name" value="FLAVIN REDUCTASE (NADPH)"/>
    <property type="match status" value="1"/>
</dbReference>
<organism evidence="3 4">
    <name type="scientific">Leuconostoc suionicum</name>
    <dbReference type="NCBI Taxonomy" id="1511761"/>
    <lineage>
        <taxon>Bacteria</taxon>
        <taxon>Bacillati</taxon>
        <taxon>Bacillota</taxon>
        <taxon>Bacilli</taxon>
        <taxon>Lactobacillales</taxon>
        <taxon>Lactobacillaceae</taxon>
        <taxon>Leuconostoc</taxon>
    </lineage>
</organism>
<dbReference type="GeneID" id="99674802"/>
<sequence length="216" mass="23468">MAIKIGVIGATGMAGSAVYQEAVDQEFDVTAIVRSTAKAHKTLGQDAKVLEKDAFALTKEELLQFDVIINAFATVPALAYQHIDLAAYLIKLLRETTVPRLIFILGAGSLITGDDNHLLLEDLKKLPDAASWVSIPDNQKKELEFLRNIDNVNWTGVSPGITFQAGKATQYKLGTDYLLFGEDNESVTNSGTMAKAIVSEIIKPSAEKKRFTVVNA</sequence>
<reference evidence="3 4" key="2">
    <citation type="submission" date="2018-02" db="EMBL/GenBank/DDBJ databases">
        <authorList>
            <person name="Cohen D.B."/>
            <person name="Kent A.D."/>
        </authorList>
    </citation>
    <scope>NUCLEOTIDE SEQUENCE [LARGE SCALE GENOMIC DNA]</scope>
    <source>
        <strain evidence="3 4">CECT 9216</strain>
    </source>
</reference>